<name>A0AAW0CGA2_9AGAR</name>
<evidence type="ECO:0000313" key="1">
    <source>
        <dbReference type="EMBL" id="KAK7036919.1"/>
    </source>
</evidence>
<sequence length="59" mass="6553">KESRCQWTNDCDATLVRTLLACKEQGLQSDSGWKPVVWTQCAEALKDTPGPVKTAEKCQ</sequence>
<feature type="non-terminal residue" evidence="1">
    <location>
        <position position="59"/>
    </location>
</feature>
<dbReference type="AlphaFoldDB" id="A0AAW0CGA2"/>
<accession>A0AAW0CGA2</accession>
<protein>
    <submittedName>
        <fullName evidence="1">Uncharacterized protein</fullName>
    </submittedName>
</protein>
<organism evidence="1 2">
    <name type="scientific">Favolaschia claudopus</name>
    <dbReference type="NCBI Taxonomy" id="2862362"/>
    <lineage>
        <taxon>Eukaryota</taxon>
        <taxon>Fungi</taxon>
        <taxon>Dikarya</taxon>
        <taxon>Basidiomycota</taxon>
        <taxon>Agaricomycotina</taxon>
        <taxon>Agaricomycetes</taxon>
        <taxon>Agaricomycetidae</taxon>
        <taxon>Agaricales</taxon>
        <taxon>Marasmiineae</taxon>
        <taxon>Mycenaceae</taxon>
        <taxon>Favolaschia</taxon>
    </lineage>
</organism>
<feature type="non-terminal residue" evidence="1">
    <location>
        <position position="1"/>
    </location>
</feature>
<evidence type="ECO:0000313" key="2">
    <source>
        <dbReference type="Proteomes" id="UP001362999"/>
    </source>
</evidence>
<proteinExistence type="predicted"/>
<keyword evidence="2" id="KW-1185">Reference proteome</keyword>
<gene>
    <name evidence="1" type="ORF">R3P38DRAFT_2418791</name>
</gene>
<dbReference type="Proteomes" id="UP001362999">
    <property type="component" value="Unassembled WGS sequence"/>
</dbReference>
<reference evidence="1 2" key="1">
    <citation type="journal article" date="2024" name="J Genomics">
        <title>Draft genome sequencing and assembly of Favolaschia claudopus CIRM-BRFM 2984 isolated from oak limbs.</title>
        <authorList>
            <person name="Navarro D."/>
            <person name="Drula E."/>
            <person name="Chaduli D."/>
            <person name="Cazenave R."/>
            <person name="Ahrendt S."/>
            <person name="Wang J."/>
            <person name="Lipzen A."/>
            <person name="Daum C."/>
            <person name="Barry K."/>
            <person name="Grigoriev I.V."/>
            <person name="Favel A."/>
            <person name="Rosso M.N."/>
            <person name="Martin F."/>
        </authorList>
    </citation>
    <scope>NUCLEOTIDE SEQUENCE [LARGE SCALE GENOMIC DNA]</scope>
    <source>
        <strain evidence="1 2">CIRM-BRFM 2984</strain>
    </source>
</reference>
<dbReference type="EMBL" id="JAWWNJ010000018">
    <property type="protein sequence ID" value="KAK7036919.1"/>
    <property type="molecule type" value="Genomic_DNA"/>
</dbReference>
<comment type="caution">
    <text evidence="1">The sequence shown here is derived from an EMBL/GenBank/DDBJ whole genome shotgun (WGS) entry which is preliminary data.</text>
</comment>